<dbReference type="GO" id="GO:0070936">
    <property type="term" value="P:protein K48-linked ubiquitination"/>
    <property type="evidence" value="ECO:0007669"/>
    <property type="project" value="TreeGrafter"/>
</dbReference>
<dbReference type="Pfam" id="PF01363">
    <property type="entry name" value="FYVE"/>
    <property type="match status" value="1"/>
</dbReference>
<evidence type="ECO:0000256" key="4">
    <source>
        <dbReference type="ARBA" id="ARBA00022833"/>
    </source>
</evidence>
<name>A0A9N9F7E8_9GLOM</name>
<dbReference type="CDD" id="cd00065">
    <property type="entry name" value="FYVE_like_SF"/>
    <property type="match status" value="1"/>
</dbReference>
<dbReference type="PROSITE" id="PS50089">
    <property type="entry name" value="ZF_RING_2"/>
    <property type="match status" value="1"/>
</dbReference>
<protein>
    <submittedName>
        <fullName evidence="9">1414_t:CDS:1</fullName>
    </submittedName>
</protein>
<dbReference type="SMART" id="SM00064">
    <property type="entry name" value="FYVE"/>
    <property type="match status" value="1"/>
</dbReference>
<keyword evidence="3 5" id="KW-0863">Zinc-finger</keyword>
<sequence>MSDNSSFDSDGPGTTFHAPLSHSIPKLKLFGPAKHCAGCGKKFSLIRLKYNCKNCGNVVCNRCSENRFDLTRFGHFNPARVCDICCQALNISSMSRNELCKLTTKTLRDFIMAFDLPRKNIIEKSDIIDIIISNRPMPERNEIYFRANIPIAKPENGSNDDGVANGNNSNHQGNRSTYNTSSNDINENQQFRNSSSSRTHASQTSNHTTTSSQPELNNNIPVGTPSIEDIVKNKYNVSKLSIKSLKEILMENRVDFSGIVEKSELISKVNRVVEATKEELATDVDALSDDALCKICCDAVQNCVILDCGHMSTCMDCGKKMQEARNECPICRETIVKLVRVYRA</sequence>
<dbReference type="OrthoDB" id="3045089at2759"/>
<dbReference type="SUPFAM" id="SSF57903">
    <property type="entry name" value="FYVE/PHD zinc finger"/>
    <property type="match status" value="1"/>
</dbReference>
<dbReference type="GO" id="GO:0043161">
    <property type="term" value="P:proteasome-mediated ubiquitin-dependent protein catabolic process"/>
    <property type="evidence" value="ECO:0007669"/>
    <property type="project" value="TreeGrafter"/>
</dbReference>
<feature type="compositionally biased region" description="Polar residues" evidence="6">
    <location>
        <begin position="165"/>
        <end position="191"/>
    </location>
</feature>
<dbReference type="PROSITE" id="PS50178">
    <property type="entry name" value="ZF_FYVE"/>
    <property type="match status" value="1"/>
</dbReference>
<evidence type="ECO:0000256" key="6">
    <source>
        <dbReference type="SAM" id="MobiDB-lite"/>
    </source>
</evidence>
<comment type="subcellular location">
    <subcellularLocation>
        <location evidence="1">Cell membrane</location>
        <topology evidence="1">Peripheral membrane protein</topology>
    </subcellularLocation>
</comment>
<dbReference type="PANTHER" id="PTHR14879:SF15">
    <property type="entry name" value="E3 UBIQUITIN-PROTEIN LIGASE RIFIFYLIN-LIKE PROTEIN"/>
    <property type="match status" value="1"/>
</dbReference>
<keyword evidence="4" id="KW-0862">Zinc</keyword>
<feature type="region of interest" description="Disordered" evidence="6">
    <location>
        <begin position="154"/>
        <end position="221"/>
    </location>
</feature>
<dbReference type="GO" id="GO:0008270">
    <property type="term" value="F:zinc ion binding"/>
    <property type="evidence" value="ECO:0007669"/>
    <property type="project" value="UniProtKB-KW"/>
</dbReference>
<dbReference type="Pfam" id="PF13920">
    <property type="entry name" value="zf-C3HC4_3"/>
    <property type="match status" value="1"/>
</dbReference>
<dbReference type="InterPro" id="IPR011011">
    <property type="entry name" value="Znf_FYVE_PHD"/>
</dbReference>
<dbReference type="InterPro" id="IPR017455">
    <property type="entry name" value="Znf_FYVE-rel"/>
</dbReference>
<organism evidence="9 10">
    <name type="scientific">Ambispora gerdemannii</name>
    <dbReference type="NCBI Taxonomy" id="144530"/>
    <lineage>
        <taxon>Eukaryota</taxon>
        <taxon>Fungi</taxon>
        <taxon>Fungi incertae sedis</taxon>
        <taxon>Mucoromycota</taxon>
        <taxon>Glomeromycotina</taxon>
        <taxon>Glomeromycetes</taxon>
        <taxon>Archaeosporales</taxon>
        <taxon>Ambisporaceae</taxon>
        <taxon>Ambispora</taxon>
    </lineage>
</organism>
<gene>
    <name evidence="9" type="ORF">AGERDE_LOCUS4921</name>
</gene>
<dbReference type="Pfam" id="PF22968">
    <property type="entry name" value="RNF34L-like_3rd"/>
    <property type="match status" value="1"/>
</dbReference>
<dbReference type="GO" id="GO:1902042">
    <property type="term" value="P:negative regulation of extrinsic apoptotic signaling pathway via death domain receptors"/>
    <property type="evidence" value="ECO:0007669"/>
    <property type="project" value="TreeGrafter"/>
</dbReference>
<evidence type="ECO:0000259" key="8">
    <source>
        <dbReference type="PROSITE" id="PS50178"/>
    </source>
</evidence>
<dbReference type="Proteomes" id="UP000789831">
    <property type="component" value="Unassembled WGS sequence"/>
</dbReference>
<dbReference type="EMBL" id="CAJVPL010000614">
    <property type="protein sequence ID" value="CAG8514666.1"/>
    <property type="molecule type" value="Genomic_DNA"/>
</dbReference>
<evidence type="ECO:0000256" key="1">
    <source>
        <dbReference type="ARBA" id="ARBA00004202"/>
    </source>
</evidence>
<dbReference type="InterPro" id="IPR013083">
    <property type="entry name" value="Znf_RING/FYVE/PHD"/>
</dbReference>
<accession>A0A9N9F7E8</accession>
<dbReference type="InterPro" id="IPR051728">
    <property type="entry name" value="RING-FYVE_E3_ubiquitin-ligase"/>
</dbReference>
<dbReference type="GO" id="GO:0005737">
    <property type="term" value="C:cytoplasm"/>
    <property type="evidence" value="ECO:0007669"/>
    <property type="project" value="TreeGrafter"/>
</dbReference>
<dbReference type="InterPro" id="IPR055111">
    <property type="entry name" value="RNF34_RFFL_HeH"/>
</dbReference>
<dbReference type="GO" id="GO:0061630">
    <property type="term" value="F:ubiquitin protein ligase activity"/>
    <property type="evidence" value="ECO:0007669"/>
    <property type="project" value="TreeGrafter"/>
</dbReference>
<evidence type="ECO:0000313" key="10">
    <source>
        <dbReference type="Proteomes" id="UP000789831"/>
    </source>
</evidence>
<dbReference type="InterPro" id="IPR036361">
    <property type="entry name" value="SAP_dom_sf"/>
</dbReference>
<reference evidence="9" key="1">
    <citation type="submission" date="2021-06" db="EMBL/GenBank/DDBJ databases">
        <authorList>
            <person name="Kallberg Y."/>
            <person name="Tangrot J."/>
            <person name="Rosling A."/>
        </authorList>
    </citation>
    <scope>NUCLEOTIDE SEQUENCE</scope>
    <source>
        <strain evidence="9">MT106</strain>
    </source>
</reference>
<dbReference type="PANTHER" id="PTHR14879">
    <property type="entry name" value="CASPASE REGULATOR, RING FINGER DOMAIN-CONTAINING"/>
    <property type="match status" value="1"/>
</dbReference>
<feature type="domain" description="RING-type" evidence="7">
    <location>
        <begin position="293"/>
        <end position="332"/>
    </location>
</feature>
<dbReference type="AlphaFoldDB" id="A0A9N9F7E8"/>
<evidence type="ECO:0000259" key="7">
    <source>
        <dbReference type="PROSITE" id="PS50089"/>
    </source>
</evidence>
<evidence type="ECO:0000256" key="5">
    <source>
        <dbReference type="PROSITE-ProRule" id="PRU00175"/>
    </source>
</evidence>
<comment type="caution">
    <text evidence="9">The sequence shown here is derived from an EMBL/GenBank/DDBJ whole genome shotgun (WGS) entry which is preliminary data.</text>
</comment>
<dbReference type="SMART" id="SM00184">
    <property type="entry name" value="RING"/>
    <property type="match status" value="1"/>
</dbReference>
<dbReference type="InterPro" id="IPR000306">
    <property type="entry name" value="Znf_FYVE"/>
</dbReference>
<evidence type="ECO:0000256" key="3">
    <source>
        <dbReference type="ARBA" id="ARBA00022771"/>
    </source>
</evidence>
<evidence type="ECO:0000313" key="9">
    <source>
        <dbReference type="EMBL" id="CAG8514666.1"/>
    </source>
</evidence>
<dbReference type="GO" id="GO:0005886">
    <property type="term" value="C:plasma membrane"/>
    <property type="evidence" value="ECO:0007669"/>
    <property type="project" value="UniProtKB-SubCell"/>
</dbReference>
<dbReference type="SUPFAM" id="SSF57850">
    <property type="entry name" value="RING/U-box"/>
    <property type="match status" value="1"/>
</dbReference>
<keyword evidence="2" id="KW-0479">Metal-binding</keyword>
<proteinExistence type="predicted"/>
<evidence type="ECO:0000256" key="2">
    <source>
        <dbReference type="ARBA" id="ARBA00022723"/>
    </source>
</evidence>
<dbReference type="InterPro" id="IPR001841">
    <property type="entry name" value="Znf_RING"/>
</dbReference>
<keyword evidence="10" id="KW-1185">Reference proteome</keyword>
<dbReference type="Gene3D" id="1.10.720.30">
    <property type="entry name" value="SAP domain"/>
    <property type="match status" value="1"/>
</dbReference>
<feature type="domain" description="FYVE-type" evidence="8">
    <location>
        <begin position="30"/>
        <end position="90"/>
    </location>
</feature>
<dbReference type="Gene3D" id="3.30.40.10">
    <property type="entry name" value="Zinc/RING finger domain, C3HC4 (zinc finger)"/>
    <property type="match status" value="2"/>
</dbReference>
<feature type="compositionally biased region" description="Low complexity" evidence="6">
    <location>
        <begin position="192"/>
        <end position="213"/>
    </location>
</feature>